<evidence type="ECO:0000256" key="1">
    <source>
        <dbReference type="SAM" id="Phobius"/>
    </source>
</evidence>
<dbReference type="EMBL" id="BHEO01000002">
    <property type="protein sequence ID" value="GBU04186.1"/>
    <property type="molecule type" value="Genomic_DNA"/>
</dbReference>
<gene>
    <name evidence="3" type="ORF">EDD74_10138</name>
    <name evidence="2" type="ORF">FAEUMB_07270</name>
</gene>
<reference evidence="2 5" key="1">
    <citation type="journal article" date="2018" name="Int. J. Syst. Evol. Microbiol.">
        <title>Draft Genome Sequence of Faecalimonas umbilicata JCM 30896T, an Acetate-Producing Bacterium Isolated from Human Feces.</title>
        <authorList>
            <person name="Sakamoto M."/>
            <person name="Ikeyama N."/>
            <person name="Yuki M."/>
            <person name="Ohkuma M."/>
        </authorList>
    </citation>
    <scope>NUCLEOTIDE SEQUENCE [LARGE SCALE GENOMIC DNA]</scope>
    <source>
        <strain evidence="2 5">EGH7</strain>
    </source>
</reference>
<evidence type="ECO:0000313" key="5">
    <source>
        <dbReference type="Proteomes" id="UP000702954"/>
    </source>
</evidence>
<keyword evidence="1" id="KW-0812">Transmembrane</keyword>
<keyword evidence="1" id="KW-1133">Transmembrane helix</keyword>
<evidence type="ECO:0000313" key="2">
    <source>
        <dbReference type="EMBL" id="GBU04186.1"/>
    </source>
</evidence>
<keyword evidence="5" id="KW-1185">Reference proteome</keyword>
<accession>A0A4V2UQF3</accession>
<dbReference type="GeneID" id="97507835"/>
<protein>
    <submittedName>
        <fullName evidence="3">Uncharacterized protein</fullName>
    </submittedName>
</protein>
<dbReference type="RefSeq" id="WP_008977362.1">
    <property type="nucleotide sequence ID" value="NZ_AP031411.1"/>
</dbReference>
<organism evidence="3 4">
    <name type="scientific">Faecalimonas umbilicata</name>
    <dbReference type="NCBI Taxonomy" id="1912855"/>
    <lineage>
        <taxon>Bacteria</taxon>
        <taxon>Bacillati</taxon>
        <taxon>Bacillota</taxon>
        <taxon>Clostridia</taxon>
        <taxon>Lachnospirales</taxon>
        <taxon>Lachnospiraceae</taxon>
        <taxon>Faecalimonas</taxon>
    </lineage>
</organism>
<reference evidence="3 4" key="2">
    <citation type="submission" date="2019-03" db="EMBL/GenBank/DDBJ databases">
        <title>Genomic Encyclopedia of Type Strains, Phase IV (KMG-IV): sequencing the most valuable type-strain genomes for metagenomic binning, comparative biology and taxonomic classification.</title>
        <authorList>
            <person name="Goeker M."/>
        </authorList>
    </citation>
    <scope>NUCLEOTIDE SEQUENCE [LARGE SCALE GENOMIC DNA]</scope>
    <source>
        <strain evidence="3 4">DSM 103426</strain>
    </source>
</reference>
<evidence type="ECO:0000313" key="3">
    <source>
        <dbReference type="EMBL" id="TCS70190.1"/>
    </source>
</evidence>
<dbReference type="EMBL" id="SLZV01000001">
    <property type="protein sequence ID" value="TCS70190.1"/>
    <property type="molecule type" value="Genomic_DNA"/>
</dbReference>
<sequence length="50" mass="5136">MNEKIYKTMTTVGAGNIVLGVIMIVTGIAAGVITIVGGARLLKNKSGLTF</sequence>
<dbReference type="AlphaFoldDB" id="A0A4V2UQF3"/>
<comment type="caution">
    <text evidence="3">The sequence shown here is derived from an EMBL/GenBank/DDBJ whole genome shotgun (WGS) entry which is preliminary data.</text>
</comment>
<name>A0A4V2UQF3_9FIRM</name>
<proteinExistence type="predicted"/>
<evidence type="ECO:0000313" key="4">
    <source>
        <dbReference type="Proteomes" id="UP000294613"/>
    </source>
</evidence>
<dbReference type="Proteomes" id="UP000294613">
    <property type="component" value="Unassembled WGS sequence"/>
</dbReference>
<dbReference type="Proteomes" id="UP000702954">
    <property type="component" value="Unassembled WGS sequence"/>
</dbReference>
<feature type="transmembrane region" description="Helical" evidence="1">
    <location>
        <begin position="17"/>
        <end position="42"/>
    </location>
</feature>
<keyword evidence="1" id="KW-0472">Membrane</keyword>